<feature type="transmembrane region" description="Helical" evidence="4">
    <location>
        <begin position="132"/>
        <end position="154"/>
    </location>
</feature>
<keyword evidence="6" id="KW-1185">Reference proteome</keyword>
<evidence type="ECO:0000256" key="1">
    <source>
        <dbReference type="ARBA" id="ARBA00022692"/>
    </source>
</evidence>
<name>A0AAP0S494_LIQFO</name>
<evidence type="ECO:0000256" key="4">
    <source>
        <dbReference type="SAM" id="Phobius"/>
    </source>
</evidence>
<dbReference type="AlphaFoldDB" id="A0AAP0S494"/>
<dbReference type="GO" id="GO:0016020">
    <property type="term" value="C:membrane"/>
    <property type="evidence" value="ECO:0007669"/>
    <property type="project" value="InterPro"/>
</dbReference>
<feature type="transmembrane region" description="Helical" evidence="4">
    <location>
        <begin position="92"/>
        <end position="112"/>
    </location>
</feature>
<protein>
    <submittedName>
        <fullName evidence="5">Uncharacterized protein</fullName>
    </submittedName>
</protein>
<dbReference type="Proteomes" id="UP001415857">
    <property type="component" value="Unassembled WGS sequence"/>
</dbReference>
<evidence type="ECO:0000256" key="2">
    <source>
        <dbReference type="ARBA" id="ARBA00022989"/>
    </source>
</evidence>
<keyword evidence="1 4" id="KW-0812">Transmembrane</keyword>
<reference evidence="5 6" key="1">
    <citation type="journal article" date="2024" name="Plant J.">
        <title>Genome sequences and population genomics reveal climatic adaptation and genomic divergence between two closely related sweetgum species.</title>
        <authorList>
            <person name="Xu W.Q."/>
            <person name="Ren C.Q."/>
            <person name="Zhang X.Y."/>
            <person name="Comes H.P."/>
            <person name="Liu X.H."/>
            <person name="Li Y.G."/>
            <person name="Kettle C.J."/>
            <person name="Jalonen R."/>
            <person name="Gaisberger H."/>
            <person name="Ma Y.Z."/>
            <person name="Qiu Y.X."/>
        </authorList>
    </citation>
    <scope>NUCLEOTIDE SEQUENCE [LARGE SCALE GENOMIC DNA]</scope>
    <source>
        <strain evidence="5">Hangzhou</strain>
    </source>
</reference>
<comment type="caution">
    <text evidence="5">The sequence shown here is derived from an EMBL/GenBank/DDBJ whole genome shotgun (WGS) entry which is preliminary data.</text>
</comment>
<sequence>MVLPTLITGIRSAAIQWRMHLKSSIRVSLSSSSLSGMTAVELTHLQQETNCKTEFRILWRMSVSCLRRVNSAAVMPDRLEEDRKTLMLDFRCILRCIAALLIPVLNVGNTIISRKATTKGMRFAVYLCFRNVNAMMVFLPLVLCNSTVIGQNLLNETQSSFSSCMLGISPALTFFASWLFILEFVMIKDRCNQTKLLGTAVVAVSAIAIGLYSGNTISLFLTFDGGRHESIKHQLRETGLWSTVCHASATMFCVL</sequence>
<keyword evidence="2 4" id="KW-1133">Transmembrane helix</keyword>
<feature type="transmembrane region" description="Helical" evidence="4">
    <location>
        <begin position="199"/>
        <end position="223"/>
    </location>
</feature>
<evidence type="ECO:0000256" key="3">
    <source>
        <dbReference type="ARBA" id="ARBA00023136"/>
    </source>
</evidence>
<dbReference type="InterPro" id="IPR030184">
    <property type="entry name" value="WAT1-related"/>
</dbReference>
<evidence type="ECO:0000313" key="6">
    <source>
        <dbReference type="Proteomes" id="UP001415857"/>
    </source>
</evidence>
<evidence type="ECO:0000313" key="5">
    <source>
        <dbReference type="EMBL" id="KAK9286742.1"/>
    </source>
</evidence>
<gene>
    <name evidence="5" type="ORF">L1049_015146</name>
</gene>
<feature type="transmembrane region" description="Helical" evidence="4">
    <location>
        <begin position="166"/>
        <end position="187"/>
    </location>
</feature>
<dbReference type="PANTHER" id="PTHR31218">
    <property type="entry name" value="WAT1-RELATED PROTEIN"/>
    <property type="match status" value="1"/>
</dbReference>
<accession>A0AAP0S494</accession>
<proteinExistence type="predicted"/>
<dbReference type="EMBL" id="JBBPBK010000004">
    <property type="protein sequence ID" value="KAK9286742.1"/>
    <property type="molecule type" value="Genomic_DNA"/>
</dbReference>
<organism evidence="5 6">
    <name type="scientific">Liquidambar formosana</name>
    <name type="common">Formosan gum</name>
    <dbReference type="NCBI Taxonomy" id="63359"/>
    <lineage>
        <taxon>Eukaryota</taxon>
        <taxon>Viridiplantae</taxon>
        <taxon>Streptophyta</taxon>
        <taxon>Embryophyta</taxon>
        <taxon>Tracheophyta</taxon>
        <taxon>Spermatophyta</taxon>
        <taxon>Magnoliopsida</taxon>
        <taxon>eudicotyledons</taxon>
        <taxon>Gunneridae</taxon>
        <taxon>Pentapetalae</taxon>
        <taxon>Saxifragales</taxon>
        <taxon>Altingiaceae</taxon>
        <taxon>Liquidambar</taxon>
    </lineage>
</organism>
<keyword evidence="3 4" id="KW-0472">Membrane</keyword>
<dbReference type="GO" id="GO:0022857">
    <property type="term" value="F:transmembrane transporter activity"/>
    <property type="evidence" value="ECO:0007669"/>
    <property type="project" value="InterPro"/>
</dbReference>